<dbReference type="PANTHER" id="PTHR44520">
    <property type="entry name" value="RESPONSE REGULATOR RCP1-RELATED"/>
    <property type="match status" value="1"/>
</dbReference>
<dbReference type="InterPro" id="IPR001789">
    <property type="entry name" value="Sig_transdc_resp-reg_receiver"/>
</dbReference>
<evidence type="ECO:0000313" key="4">
    <source>
        <dbReference type="Proteomes" id="UP001596405"/>
    </source>
</evidence>
<proteinExistence type="predicted"/>
<dbReference type="InterPro" id="IPR052893">
    <property type="entry name" value="TCS_response_regulator"/>
</dbReference>
<keyword evidence="4" id="KW-1185">Reference proteome</keyword>
<dbReference type="Pfam" id="PF00072">
    <property type="entry name" value="Response_reg"/>
    <property type="match status" value="1"/>
</dbReference>
<organism evidence="3 4">
    <name type="scientific">Rufibacter roseus</name>
    <dbReference type="NCBI Taxonomy" id="1567108"/>
    <lineage>
        <taxon>Bacteria</taxon>
        <taxon>Pseudomonadati</taxon>
        <taxon>Bacteroidota</taxon>
        <taxon>Cytophagia</taxon>
        <taxon>Cytophagales</taxon>
        <taxon>Hymenobacteraceae</taxon>
        <taxon>Rufibacter</taxon>
    </lineage>
</organism>
<sequence length="130" mass="14837">MKKIAVISLIDDDQVYQFLTRKMIEDSGFVETILQFTDGEDAIAYLAENQQNAEKLPDLILLDLEMPFMDGWQFLDQYIKIGFAKEITIYIASSSTSLSDQEKSQQISEVKGYIVKPVTKEQFVEVVNSL</sequence>
<dbReference type="EMBL" id="JBHSYQ010000015">
    <property type="protein sequence ID" value="MFC6999500.1"/>
    <property type="molecule type" value="Genomic_DNA"/>
</dbReference>
<dbReference type="PANTHER" id="PTHR44520:SF2">
    <property type="entry name" value="RESPONSE REGULATOR RCP1"/>
    <property type="match status" value="1"/>
</dbReference>
<reference evidence="4" key="1">
    <citation type="journal article" date="2019" name="Int. J. Syst. Evol. Microbiol.">
        <title>The Global Catalogue of Microorganisms (GCM) 10K type strain sequencing project: providing services to taxonomists for standard genome sequencing and annotation.</title>
        <authorList>
            <consortium name="The Broad Institute Genomics Platform"/>
            <consortium name="The Broad Institute Genome Sequencing Center for Infectious Disease"/>
            <person name="Wu L."/>
            <person name="Ma J."/>
        </authorList>
    </citation>
    <scope>NUCLEOTIDE SEQUENCE [LARGE SCALE GENOMIC DNA]</scope>
    <source>
        <strain evidence="4">CGMCC 4.7393</strain>
    </source>
</reference>
<keyword evidence="1" id="KW-0597">Phosphoprotein</keyword>
<gene>
    <name evidence="3" type="ORF">ACFQHR_17830</name>
</gene>
<accession>A0ABW2DP53</accession>
<evidence type="ECO:0000259" key="2">
    <source>
        <dbReference type="PROSITE" id="PS50110"/>
    </source>
</evidence>
<dbReference type="PROSITE" id="PS50110">
    <property type="entry name" value="RESPONSE_REGULATORY"/>
    <property type="match status" value="1"/>
</dbReference>
<protein>
    <submittedName>
        <fullName evidence="3">Response regulator</fullName>
    </submittedName>
</protein>
<feature type="modified residue" description="4-aspartylphosphate" evidence="1">
    <location>
        <position position="63"/>
    </location>
</feature>
<feature type="domain" description="Response regulatory" evidence="2">
    <location>
        <begin position="6"/>
        <end position="130"/>
    </location>
</feature>
<name>A0ABW2DP53_9BACT</name>
<dbReference type="SUPFAM" id="SSF52172">
    <property type="entry name" value="CheY-like"/>
    <property type="match status" value="1"/>
</dbReference>
<comment type="caution">
    <text evidence="3">The sequence shown here is derived from an EMBL/GenBank/DDBJ whole genome shotgun (WGS) entry which is preliminary data.</text>
</comment>
<dbReference type="RefSeq" id="WP_066625891.1">
    <property type="nucleotide sequence ID" value="NZ_JBHSYQ010000015.1"/>
</dbReference>
<dbReference type="SMART" id="SM00448">
    <property type="entry name" value="REC"/>
    <property type="match status" value="1"/>
</dbReference>
<evidence type="ECO:0000256" key="1">
    <source>
        <dbReference type="PROSITE-ProRule" id="PRU00169"/>
    </source>
</evidence>
<dbReference type="InterPro" id="IPR011006">
    <property type="entry name" value="CheY-like_superfamily"/>
</dbReference>
<dbReference type="Proteomes" id="UP001596405">
    <property type="component" value="Unassembled WGS sequence"/>
</dbReference>
<evidence type="ECO:0000313" key="3">
    <source>
        <dbReference type="EMBL" id="MFC6999500.1"/>
    </source>
</evidence>
<dbReference type="Gene3D" id="3.40.50.2300">
    <property type="match status" value="1"/>
</dbReference>